<accession>A0A167N705</accession>
<evidence type="ECO:0000313" key="2">
    <source>
        <dbReference type="Proteomes" id="UP000076661"/>
    </source>
</evidence>
<protein>
    <submittedName>
        <fullName evidence="1">Uncharacterized protein</fullName>
    </submittedName>
</protein>
<evidence type="ECO:0000313" key="1">
    <source>
        <dbReference type="EMBL" id="KZN67601.1"/>
    </source>
</evidence>
<comment type="caution">
    <text evidence="1">The sequence shown here is derived from an EMBL/GenBank/DDBJ whole genome shotgun (WGS) entry which is preliminary data.</text>
</comment>
<dbReference type="EMBL" id="AUXX01000012">
    <property type="protein sequence ID" value="KZN67601.1"/>
    <property type="molecule type" value="Genomic_DNA"/>
</dbReference>
<organism evidence="1 2">
    <name type="scientific">Pseudoalteromonas luteoviolacea S4060-1</name>
    <dbReference type="NCBI Taxonomy" id="1365257"/>
    <lineage>
        <taxon>Bacteria</taxon>
        <taxon>Pseudomonadati</taxon>
        <taxon>Pseudomonadota</taxon>
        <taxon>Gammaproteobacteria</taxon>
        <taxon>Alteromonadales</taxon>
        <taxon>Pseudoalteromonadaceae</taxon>
        <taxon>Pseudoalteromonas</taxon>
    </lineage>
</organism>
<name>A0A167N705_9GAMM</name>
<reference evidence="1 2" key="1">
    <citation type="submission" date="2013-07" db="EMBL/GenBank/DDBJ databases">
        <title>Comparative Genomic and Metabolomic Analysis of Twelve Strains of Pseudoalteromonas luteoviolacea.</title>
        <authorList>
            <person name="Vynne N.G."/>
            <person name="Mansson M."/>
            <person name="Gram L."/>
        </authorList>
    </citation>
    <scope>NUCLEOTIDE SEQUENCE [LARGE SCALE GENOMIC DNA]</scope>
    <source>
        <strain evidence="1 2">S4060-1</strain>
    </source>
</reference>
<gene>
    <name evidence="1" type="ORF">N478_02260</name>
</gene>
<dbReference type="AlphaFoldDB" id="A0A167N705"/>
<sequence>MFFPNLFVGKIIGELGVRFSQGMFESVKFVMVFLTLATNVTG</sequence>
<proteinExistence type="predicted"/>
<dbReference type="Proteomes" id="UP000076661">
    <property type="component" value="Unassembled WGS sequence"/>
</dbReference>